<feature type="region of interest" description="Disordered" evidence="1">
    <location>
        <begin position="1"/>
        <end position="33"/>
    </location>
</feature>
<keyword evidence="2" id="KW-1133">Transmembrane helix</keyword>
<feature type="transmembrane region" description="Helical" evidence="2">
    <location>
        <begin position="53"/>
        <end position="73"/>
    </location>
</feature>
<dbReference type="STRING" id="1123357.SAMN02745244_01248"/>
<evidence type="ECO:0000313" key="4">
    <source>
        <dbReference type="Proteomes" id="UP000184512"/>
    </source>
</evidence>
<evidence type="ECO:0000256" key="2">
    <source>
        <dbReference type="SAM" id="Phobius"/>
    </source>
</evidence>
<accession>A0A1M6EQQ9</accession>
<organism evidence="3 4">
    <name type="scientific">Tessaracoccus bendigoensis DSM 12906</name>
    <dbReference type="NCBI Taxonomy" id="1123357"/>
    <lineage>
        <taxon>Bacteria</taxon>
        <taxon>Bacillati</taxon>
        <taxon>Actinomycetota</taxon>
        <taxon>Actinomycetes</taxon>
        <taxon>Propionibacteriales</taxon>
        <taxon>Propionibacteriaceae</taxon>
        <taxon>Tessaracoccus</taxon>
    </lineage>
</organism>
<protein>
    <submittedName>
        <fullName evidence="3">Uncharacterized protein</fullName>
    </submittedName>
</protein>
<gene>
    <name evidence="3" type="ORF">SAMN02745244_01248</name>
</gene>
<sequence length="148" mass="15494">MNWAEPGHGATSGPGSPPGGWASPTTRYDDRQASDGFGGGPQIELVTPNRPPLAWLGIGLLLTLAAFVIVLIGRTATTGLIGWVLAGPLAIGSVAMFAVTDAKKRESGWYAPSGLADWGRRILIVVALLAVTLCAWFIANDVARGTWR</sequence>
<dbReference type="RefSeq" id="WP_073186681.1">
    <property type="nucleotide sequence ID" value="NZ_FQZG01000018.1"/>
</dbReference>
<dbReference type="Proteomes" id="UP000184512">
    <property type="component" value="Unassembled WGS sequence"/>
</dbReference>
<dbReference type="EMBL" id="FQZG01000018">
    <property type="protein sequence ID" value="SHI87649.1"/>
    <property type="molecule type" value="Genomic_DNA"/>
</dbReference>
<dbReference type="OrthoDB" id="3728208at2"/>
<keyword evidence="2" id="KW-0812">Transmembrane</keyword>
<evidence type="ECO:0000313" key="3">
    <source>
        <dbReference type="EMBL" id="SHI87649.1"/>
    </source>
</evidence>
<dbReference type="AlphaFoldDB" id="A0A1M6EQQ9"/>
<name>A0A1M6EQQ9_9ACTN</name>
<feature type="compositionally biased region" description="Low complexity" evidence="1">
    <location>
        <begin position="1"/>
        <end position="26"/>
    </location>
</feature>
<evidence type="ECO:0000256" key="1">
    <source>
        <dbReference type="SAM" id="MobiDB-lite"/>
    </source>
</evidence>
<proteinExistence type="predicted"/>
<feature type="transmembrane region" description="Helical" evidence="2">
    <location>
        <begin position="118"/>
        <end position="139"/>
    </location>
</feature>
<keyword evidence="4" id="KW-1185">Reference proteome</keyword>
<feature type="transmembrane region" description="Helical" evidence="2">
    <location>
        <begin position="80"/>
        <end position="98"/>
    </location>
</feature>
<keyword evidence="2" id="KW-0472">Membrane</keyword>
<reference evidence="3 4" key="1">
    <citation type="submission" date="2016-11" db="EMBL/GenBank/DDBJ databases">
        <authorList>
            <person name="Jaros S."/>
            <person name="Januszkiewicz K."/>
            <person name="Wedrychowicz H."/>
        </authorList>
    </citation>
    <scope>NUCLEOTIDE SEQUENCE [LARGE SCALE GENOMIC DNA]</scope>
    <source>
        <strain evidence="3 4">DSM 12906</strain>
    </source>
</reference>